<protein>
    <recommendedName>
        <fullName evidence="3">DUF2634 domain-containing protein</fullName>
    </recommendedName>
</protein>
<reference evidence="1 2" key="2">
    <citation type="journal article" date="2012" name="J. Biosci. Bioeng.">
        <title>Complete genome sequence and characterization of the N-acylhomoserine lactone-degrading gene of the potato leaf-associated Solibacillus silvestris.</title>
        <authorList>
            <person name="Morohoshi T."/>
            <person name="Tominaga Y."/>
            <person name="Someya N."/>
            <person name="Ikeda T."/>
        </authorList>
    </citation>
    <scope>NUCLEOTIDE SEQUENCE [LARGE SCALE GENOMIC DNA]</scope>
    <source>
        <strain evidence="1 2">StLB046</strain>
    </source>
</reference>
<dbReference type="RefSeq" id="WP_014823312.1">
    <property type="nucleotide sequence ID" value="NC_018065.1"/>
</dbReference>
<dbReference type="HOGENOM" id="CLU_141574_2_0_9"/>
<proteinExistence type="predicted"/>
<accession>F2F2M1</accession>
<dbReference type="STRING" id="1002809.SSIL_1436"/>
<dbReference type="InterPro" id="IPR020288">
    <property type="entry name" value="Sheath_initiator"/>
</dbReference>
<dbReference type="Proteomes" id="UP000006691">
    <property type="component" value="Chromosome"/>
</dbReference>
<gene>
    <name evidence="1" type="ordered locus">SSIL_1436</name>
</gene>
<reference evidence="2" key="1">
    <citation type="submission" date="2011-04" db="EMBL/GenBank/DDBJ databases">
        <title>Genome sequence of Solibacillus silvestris StLB046.</title>
        <authorList>
            <person name="Morohoshi T."/>
            <person name="Someya N."/>
            <person name="Ikeda T."/>
        </authorList>
    </citation>
    <scope>NUCLEOTIDE SEQUENCE [LARGE SCALE GENOMIC DNA]</scope>
    <source>
        <strain evidence="2">StLB046</strain>
    </source>
</reference>
<dbReference type="AlphaFoldDB" id="F2F2M1"/>
<dbReference type="PATRIC" id="fig|1002809.3.peg.1450"/>
<sequence length="150" mass="17586">MFPEDVEIYLVNEENQTLNEALTFNGRAYLFDYKKGDFVTRNGKLVEVRGKKAVEAWLEKLIRTEKFRFRIYEEDGDYVEYAVSIEGLIGGIWPKGFAESEIKREITEAAAGNPYIEELTEWSFERNDDYLYIRFTVFTVEGAFEMVVNM</sequence>
<dbReference type="KEGG" id="siv:SSIL_1436"/>
<evidence type="ECO:0000313" key="1">
    <source>
        <dbReference type="EMBL" id="BAK15859.1"/>
    </source>
</evidence>
<organism evidence="1 2">
    <name type="scientific">Solibacillus silvestris (strain StLB046)</name>
    <name type="common">Bacillus silvestris</name>
    <dbReference type="NCBI Taxonomy" id="1002809"/>
    <lineage>
        <taxon>Bacteria</taxon>
        <taxon>Bacillati</taxon>
        <taxon>Bacillota</taxon>
        <taxon>Bacilli</taxon>
        <taxon>Bacillales</taxon>
        <taxon>Caryophanaceae</taxon>
        <taxon>Solibacillus</taxon>
    </lineage>
</organism>
<evidence type="ECO:0000313" key="2">
    <source>
        <dbReference type="Proteomes" id="UP000006691"/>
    </source>
</evidence>
<name>F2F2M1_SOLSS</name>
<dbReference type="eggNOG" id="COG3628">
    <property type="taxonomic scope" value="Bacteria"/>
</dbReference>
<evidence type="ECO:0008006" key="3">
    <source>
        <dbReference type="Google" id="ProtNLM"/>
    </source>
</evidence>
<dbReference type="Pfam" id="PF10934">
    <property type="entry name" value="Sheath_initiator"/>
    <property type="match status" value="1"/>
</dbReference>
<dbReference type="EMBL" id="AP012157">
    <property type="protein sequence ID" value="BAK15859.1"/>
    <property type="molecule type" value="Genomic_DNA"/>
</dbReference>
<keyword evidence="2" id="KW-1185">Reference proteome</keyword>